<name>A0A2J6X499_9BACT</name>
<evidence type="ECO:0000313" key="1">
    <source>
        <dbReference type="EMBL" id="PMP81122.1"/>
    </source>
</evidence>
<gene>
    <name evidence="1" type="ORF">C0175_06110</name>
</gene>
<dbReference type="Proteomes" id="UP000236910">
    <property type="component" value="Unassembled WGS sequence"/>
</dbReference>
<dbReference type="SUPFAM" id="SSF55154">
    <property type="entry name" value="CYTH-like phosphatases"/>
    <property type="match status" value="1"/>
</dbReference>
<dbReference type="Gene3D" id="3.40.50.10770">
    <property type="entry name" value="Hypothetical protein VC1899 like domain (Restriction endonuclease-like)"/>
    <property type="match status" value="1"/>
</dbReference>
<evidence type="ECO:0000313" key="2">
    <source>
        <dbReference type="Proteomes" id="UP000236910"/>
    </source>
</evidence>
<dbReference type="EMBL" id="PNIX01000347">
    <property type="protein sequence ID" value="PMP81122.1"/>
    <property type="molecule type" value="Genomic_DNA"/>
</dbReference>
<sequence length="836" mass="98822">MTEKAKENERKYLLEDREKIERLKHNSVKKIGIIQWYEETENPQERKRITISYDEVIGHTHVWEKTTKTLTDDPEDRLETKDCLDPRKDINLSDLENKKNVVKIRYIIKENPEIVLDEFLQIDSKDILKPKNDDPGLYYLEIETKEDKDNKDDSYFENELKGIGLEIKDVKDLTKEKSYQNFYKAEKREIKPLKIIEYVQNRLIGPVTVILTQGRNNKDEDCEALIEKIKNGERIDKLRPEVQVPTLFKNAGFEIKEVHFIVFPDDDNKNYQFYECLNKLIKEFFGVKTYKHLIDYKPDDQEKAYDSTNQIWKVLDEITKKESNVLIDITGGHKYPGFALATYCLLNQKAFYYKQDKTSVHLKFPPFPIGWNYEIIDENSQYMDKIENKHTISYGTFSMLPEFLKDLFALSPNDLDVINIGAIEQIQQEYKKARKLPFGHGRNFIDLIRDEKMINFVNEKIPLWSLRWIGDLIPETVEHSQRHSKRLMEFGFNLVRIMGEENFLNGVDPDLRKEFYFILAVAMNVHDLGHTVLNYTTDDGIEFSIDGLPSVVRDLHSELSYQLIENENLLDGIEKIDEDKEKIAKLKKAIMYVSKYHRQYLPIGENENPSRKDFIDNLKIKIKSLEARLDEDELFKDSKEWKEMIMLAARWLKFIDSTDVQSDRTVMDEYTQVRVQRTKDEIESLCYDFLANNSMLSKLDMTERILKTLKYLNKQNWKALDNVACEIEDVVYKEIRSNLENAADKKVIFIDEYIKKADRIAFKSRQFQHFEKHQAVKSIMPEFYNPEEKTLYIKIYPEKKVPKEKIEEIKKDINNEFKSSGLQLANEKLKNLAIES</sequence>
<comment type="caution">
    <text evidence="1">The sequence shown here is derived from an EMBL/GenBank/DDBJ whole genome shotgun (WGS) entry which is preliminary data.</text>
</comment>
<dbReference type="InterPro" id="IPR033469">
    <property type="entry name" value="CYTH-like_dom_sf"/>
</dbReference>
<accession>A0A2J6X499</accession>
<reference evidence="1 2" key="1">
    <citation type="submission" date="2018-01" db="EMBL/GenBank/DDBJ databases">
        <title>Metagenomic assembled genomes from two thermal pools in the Uzon Caldera, Kamchatka, Russia.</title>
        <authorList>
            <person name="Wilkins L."/>
            <person name="Ettinger C."/>
        </authorList>
    </citation>
    <scope>NUCLEOTIDE SEQUENCE [LARGE SCALE GENOMIC DNA]</scope>
    <source>
        <strain evidence="1">ARK-10</strain>
    </source>
</reference>
<organism evidence="1 2">
    <name type="scientific">Caldisericum exile</name>
    <dbReference type="NCBI Taxonomy" id="693075"/>
    <lineage>
        <taxon>Bacteria</taxon>
        <taxon>Pseudomonadati</taxon>
        <taxon>Caldisericota/Cryosericota group</taxon>
        <taxon>Caldisericota</taxon>
        <taxon>Caldisericia</taxon>
        <taxon>Caldisericales</taxon>
        <taxon>Caldisericaceae</taxon>
        <taxon>Caldisericum</taxon>
    </lineage>
</organism>
<protein>
    <recommendedName>
        <fullName evidence="3">CRISPR-associated protein</fullName>
    </recommendedName>
</protein>
<evidence type="ECO:0008006" key="3">
    <source>
        <dbReference type="Google" id="ProtNLM"/>
    </source>
</evidence>
<dbReference type="AlphaFoldDB" id="A0A2J6X499"/>
<proteinExistence type="predicted"/>